<comment type="caution">
    <text evidence="2">The sequence shown here is derived from an EMBL/GenBank/DDBJ whole genome shotgun (WGS) entry which is preliminary data.</text>
</comment>
<name>A0ABN2Y0J3_9MICC</name>
<evidence type="ECO:0008006" key="4">
    <source>
        <dbReference type="Google" id="ProtNLM"/>
    </source>
</evidence>
<evidence type="ECO:0000313" key="3">
    <source>
        <dbReference type="Proteomes" id="UP001500166"/>
    </source>
</evidence>
<feature type="region of interest" description="Disordered" evidence="1">
    <location>
        <begin position="97"/>
        <end position="120"/>
    </location>
</feature>
<sequence>MDHKISVTVQIDMDGQDIRIITTGCLTRLSQSALLPLIRRARKLTAGARVTLDATPARHIEALGLDLLRDAIDYEVSLSQGPPVHFVVPTHLPSHLGPAGPHLSNGLTGLQVEPLKEGAS</sequence>
<evidence type="ECO:0000256" key="1">
    <source>
        <dbReference type="SAM" id="MobiDB-lite"/>
    </source>
</evidence>
<accession>A0ABN2Y0J3</accession>
<organism evidence="2 3">
    <name type="scientific">Kocuria atrinae</name>
    <dbReference type="NCBI Taxonomy" id="592377"/>
    <lineage>
        <taxon>Bacteria</taxon>
        <taxon>Bacillati</taxon>
        <taxon>Actinomycetota</taxon>
        <taxon>Actinomycetes</taxon>
        <taxon>Micrococcales</taxon>
        <taxon>Micrococcaceae</taxon>
        <taxon>Kocuria</taxon>
    </lineage>
</organism>
<reference evidence="3" key="1">
    <citation type="journal article" date="2019" name="Int. J. Syst. Evol. Microbiol.">
        <title>The Global Catalogue of Microorganisms (GCM) 10K type strain sequencing project: providing services to taxonomists for standard genome sequencing and annotation.</title>
        <authorList>
            <consortium name="The Broad Institute Genomics Platform"/>
            <consortium name="The Broad Institute Genome Sequencing Center for Infectious Disease"/>
            <person name="Wu L."/>
            <person name="Ma J."/>
        </authorList>
    </citation>
    <scope>NUCLEOTIDE SEQUENCE [LARGE SCALE GENOMIC DNA]</scope>
    <source>
        <strain evidence="3">JCM 15914</strain>
    </source>
</reference>
<proteinExistence type="predicted"/>
<dbReference type="RefSeq" id="WP_344224892.1">
    <property type="nucleotide sequence ID" value="NZ_BAAAQA010000020.1"/>
</dbReference>
<protein>
    <recommendedName>
        <fullName evidence="4">STAS domain-containing protein</fullName>
    </recommendedName>
</protein>
<evidence type="ECO:0000313" key="2">
    <source>
        <dbReference type="EMBL" id="GAA2119343.1"/>
    </source>
</evidence>
<dbReference type="Proteomes" id="UP001500166">
    <property type="component" value="Unassembled WGS sequence"/>
</dbReference>
<keyword evidence="3" id="KW-1185">Reference proteome</keyword>
<gene>
    <name evidence="2" type="ORF">GCM10009824_20180</name>
</gene>
<dbReference type="EMBL" id="BAAAQA010000020">
    <property type="protein sequence ID" value="GAA2119343.1"/>
    <property type="molecule type" value="Genomic_DNA"/>
</dbReference>